<dbReference type="Pfam" id="PF02321">
    <property type="entry name" value="OEP"/>
    <property type="match status" value="2"/>
</dbReference>
<dbReference type="InterPro" id="IPR003423">
    <property type="entry name" value="OMP_efflux"/>
</dbReference>
<dbReference type="NCBIfam" id="TIGR01845">
    <property type="entry name" value="outer_NodT"/>
    <property type="match status" value="1"/>
</dbReference>
<dbReference type="Gene3D" id="2.20.200.10">
    <property type="entry name" value="Outer membrane efflux proteins (OEP)"/>
    <property type="match status" value="1"/>
</dbReference>
<keyword evidence="2" id="KW-0472">Membrane</keyword>
<dbReference type="SUPFAM" id="SSF56954">
    <property type="entry name" value="Outer membrane efflux proteins (OEP)"/>
    <property type="match status" value="1"/>
</dbReference>
<sequence>MAGCTLGPHYTPPYVDNPEYWRVSLEDVRGSINADWWYQFDDDVLVQLIGNSLEGNQDLIAAKYRVEEFLGLYRVTRSNLYPQIGGSAEYSRQKLSLGPAPLLPGMKNPNDLYQLMLNGSWEIDVWGKLRRATEAACRDLLAAEENRLVVVQTLVSSVALAYINLLRLDRQLEIAIETAKSRGKTLELFQKRFAAGVISEIDLSQIESQYREALATIPDFEQRIERQENAISVLLGRNPGPIPRGKTLHTLTLPEIPSEIPSHLLLQRPDLRAAEQELAAATARIAVARAAYFPSISLTGAYGTSSNELSSLFTAGTSLWNYGVPITMPIFTAGRISGEVKAAEAFRNQLLATYRQRILEAFQDVNDSLIVFQKRREQEEEQRKQVESLQVYARLARLRYDEGYASYLEVLDAERSLFNVQLEYSEVYANLFQALVALYRSLGGGWIYVADPLTECFPEEIENHLP</sequence>
<dbReference type="InterPro" id="IPR010131">
    <property type="entry name" value="MdtP/NodT-like"/>
</dbReference>
<dbReference type="EMBL" id="FR872659">
    <property type="protein sequence ID" value="CCB91930.1"/>
    <property type="molecule type" value="Genomic_DNA"/>
</dbReference>
<proteinExistence type="inferred from homology"/>
<keyword evidence="2" id="KW-0449">Lipoprotein</keyword>
<dbReference type="PANTHER" id="PTHR30203">
    <property type="entry name" value="OUTER MEMBRANE CATION EFFLUX PROTEIN"/>
    <property type="match status" value="1"/>
</dbReference>
<accession>F8LEL2</accession>
<gene>
    <name evidence="3" type="primary">oprM</name>
    <name evidence="3" type="ORF">WCH_DD19440</name>
</gene>
<dbReference type="GO" id="GO:0015562">
    <property type="term" value="F:efflux transmembrane transporter activity"/>
    <property type="evidence" value="ECO:0007669"/>
    <property type="project" value="InterPro"/>
</dbReference>
<protein>
    <submittedName>
        <fullName evidence="3">Outer membrane protein oprM</fullName>
    </submittedName>
</protein>
<reference evidence="3" key="1">
    <citation type="submission" date="2011-05" db="EMBL/GenBank/DDBJ databases">
        <title>Unity in variety -- the pan-genome of the Chlamydiae.</title>
        <authorList>
            <person name="Collingro A."/>
            <person name="Tischler P."/>
            <person name="Weinmaier T."/>
            <person name="Penz T."/>
            <person name="Heinz E."/>
            <person name="Brunham R.C."/>
            <person name="Read T.D."/>
            <person name="Bavoil P.M."/>
            <person name="Sachse K."/>
            <person name="Kahane S."/>
            <person name="Friedman M.G."/>
            <person name="Rattei T."/>
            <person name="Myers G.S.A."/>
            <person name="Horn M."/>
        </authorList>
    </citation>
    <scope>NUCLEOTIDE SEQUENCE</scope>
    <source>
        <strain evidence="3">2032/99</strain>
    </source>
</reference>
<comment type="subcellular location">
    <subcellularLocation>
        <location evidence="2">Cell membrane</location>
        <topology evidence="2">Lipid-anchor</topology>
    </subcellularLocation>
</comment>
<keyword evidence="2" id="KW-0564">Palmitate</keyword>
<dbReference type="AlphaFoldDB" id="F8LEL2"/>
<evidence type="ECO:0000313" key="3">
    <source>
        <dbReference type="EMBL" id="CCB91930.1"/>
    </source>
</evidence>
<name>F8LEL2_9BACT</name>
<comment type="similarity">
    <text evidence="1 2">Belongs to the outer membrane factor (OMF) (TC 1.B.17) family.</text>
</comment>
<keyword evidence="2" id="KW-0812">Transmembrane</keyword>
<evidence type="ECO:0000256" key="2">
    <source>
        <dbReference type="RuleBase" id="RU362097"/>
    </source>
</evidence>
<keyword evidence="2" id="KW-1134">Transmembrane beta strand</keyword>
<evidence type="ECO:0000256" key="1">
    <source>
        <dbReference type="ARBA" id="ARBA00007613"/>
    </source>
</evidence>
<dbReference type="Gene3D" id="1.20.1600.10">
    <property type="entry name" value="Outer membrane efflux proteins (OEP)"/>
    <property type="match status" value="1"/>
</dbReference>
<dbReference type="GO" id="GO:0005886">
    <property type="term" value="C:plasma membrane"/>
    <property type="evidence" value="ECO:0007669"/>
    <property type="project" value="UniProtKB-SubCell"/>
</dbReference>
<organism evidence="3">
    <name type="scientific">Waddlia chondrophila 2032/99</name>
    <dbReference type="NCBI Taxonomy" id="765953"/>
    <lineage>
        <taxon>Bacteria</taxon>
        <taxon>Pseudomonadati</taxon>
        <taxon>Chlamydiota</taxon>
        <taxon>Chlamydiia</taxon>
        <taxon>Parachlamydiales</taxon>
        <taxon>Waddliaceae</taxon>
        <taxon>Waddlia</taxon>
    </lineage>
</organism>